<dbReference type="SUPFAM" id="SSF47413">
    <property type="entry name" value="lambda repressor-like DNA-binding domains"/>
    <property type="match status" value="1"/>
</dbReference>
<dbReference type="STRING" id="311402.Avi_6165"/>
<dbReference type="KEGG" id="avi:Avi_6165"/>
<keyword evidence="3" id="KW-1185">Reference proteome</keyword>
<dbReference type="SMART" id="SM00530">
    <property type="entry name" value="HTH_XRE"/>
    <property type="match status" value="1"/>
</dbReference>
<dbReference type="eggNOG" id="COG2932">
    <property type="taxonomic scope" value="Bacteria"/>
</dbReference>
<dbReference type="HOGENOM" id="CLU_2023965_0_0_5"/>
<organism evidence="2 3">
    <name type="scientific">Allorhizobium ampelinum (strain ATCC BAA-846 / DSM 112012 / S4)</name>
    <name type="common">Agrobacterium vitis (strain S4)</name>
    <dbReference type="NCBI Taxonomy" id="311402"/>
    <lineage>
        <taxon>Bacteria</taxon>
        <taxon>Pseudomonadati</taxon>
        <taxon>Pseudomonadota</taxon>
        <taxon>Alphaproteobacteria</taxon>
        <taxon>Hyphomicrobiales</taxon>
        <taxon>Rhizobiaceae</taxon>
        <taxon>Rhizobium/Agrobacterium group</taxon>
        <taxon>Allorhizobium</taxon>
        <taxon>Allorhizobium ampelinum</taxon>
    </lineage>
</organism>
<reference evidence="2 3" key="1">
    <citation type="journal article" date="2009" name="J. Bacteriol.">
        <title>Genome sequences of three Agrobacterium biovars help elucidate the evolution of multichromosome genomes in bacteria.</title>
        <authorList>
            <person name="Slater S.C."/>
            <person name="Goldman B.S."/>
            <person name="Goodner B."/>
            <person name="Setubal J.C."/>
            <person name="Farrand S.K."/>
            <person name="Nester E.W."/>
            <person name="Burr T.J."/>
            <person name="Banta L."/>
            <person name="Dickerman A.W."/>
            <person name="Paulsen I."/>
            <person name="Otten L."/>
            <person name="Suen G."/>
            <person name="Welch R."/>
            <person name="Almeida N.F."/>
            <person name="Arnold F."/>
            <person name="Burton O.T."/>
            <person name="Du Z."/>
            <person name="Ewing A."/>
            <person name="Godsy E."/>
            <person name="Heisel S."/>
            <person name="Houmiel K.L."/>
            <person name="Jhaveri J."/>
            <person name="Lu J."/>
            <person name="Miller N.M."/>
            <person name="Norton S."/>
            <person name="Chen Q."/>
            <person name="Phoolcharoen W."/>
            <person name="Ohlin V."/>
            <person name="Ondrusek D."/>
            <person name="Pride N."/>
            <person name="Stricklin S.L."/>
            <person name="Sun J."/>
            <person name="Wheeler C."/>
            <person name="Wilson L."/>
            <person name="Zhu H."/>
            <person name="Wood D.W."/>
        </authorList>
    </citation>
    <scope>NUCLEOTIDE SEQUENCE [LARGE SCALE GENOMIC DNA]</scope>
    <source>
        <strain evidence="3">S4 / ATCC BAA-846</strain>
    </source>
</reference>
<dbReference type="GO" id="GO:0003677">
    <property type="term" value="F:DNA binding"/>
    <property type="evidence" value="ECO:0007669"/>
    <property type="project" value="InterPro"/>
</dbReference>
<evidence type="ECO:0000259" key="1">
    <source>
        <dbReference type="PROSITE" id="PS50943"/>
    </source>
</evidence>
<gene>
    <name evidence="2" type="ordered locus">Avi_6165</name>
</gene>
<dbReference type="InterPro" id="IPR001387">
    <property type="entry name" value="Cro/C1-type_HTH"/>
</dbReference>
<evidence type="ECO:0000313" key="2">
    <source>
        <dbReference type="EMBL" id="ACM39158.1"/>
    </source>
</evidence>
<evidence type="ECO:0000313" key="3">
    <source>
        <dbReference type="Proteomes" id="UP000001596"/>
    </source>
</evidence>
<dbReference type="AlphaFoldDB" id="B9K2R0"/>
<dbReference type="InterPro" id="IPR010982">
    <property type="entry name" value="Lambda_DNA-bd_dom_sf"/>
</dbReference>
<name>B9K2R0_ALLAM</name>
<dbReference type="RefSeq" id="WP_012654400.1">
    <property type="nucleotide sequence ID" value="NC_011988.1"/>
</dbReference>
<dbReference type="EMBL" id="CP000634">
    <property type="protein sequence ID" value="ACM39158.1"/>
    <property type="molecule type" value="Genomic_DNA"/>
</dbReference>
<dbReference type="Pfam" id="PF12844">
    <property type="entry name" value="HTH_19"/>
    <property type="match status" value="1"/>
</dbReference>
<proteinExistence type="predicted"/>
<dbReference type="Gene3D" id="1.10.260.40">
    <property type="entry name" value="lambda repressor-like DNA-binding domains"/>
    <property type="match status" value="1"/>
</dbReference>
<protein>
    <recommendedName>
        <fullName evidence="1">HTH cro/C1-type domain-containing protein</fullName>
    </recommendedName>
</protein>
<feature type="domain" description="HTH cro/C1-type" evidence="1">
    <location>
        <begin position="8"/>
        <end position="63"/>
    </location>
</feature>
<dbReference type="CDD" id="cd00093">
    <property type="entry name" value="HTH_XRE"/>
    <property type="match status" value="1"/>
</dbReference>
<dbReference type="PROSITE" id="PS50943">
    <property type="entry name" value="HTH_CROC1"/>
    <property type="match status" value="1"/>
</dbReference>
<sequence>MNSIGERLKMARLAAGFATVEEAAEAMGVNYQTYAGHENGRSGFKSDSVIRYCKKFKISTDWLLTGKGKGPRGEHDAAWEIFLIASSLPEEELDRAKRIMQAVAEGAKTG</sequence>
<dbReference type="Proteomes" id="UP000001596">
    <property type="component" value="Chromosome 2"/>
</dbReference>
<accession>B9K2R0</accession>